<evidence type="ECO:0000256" key="2">
    <source>
        <dbReference type="SAM" id="MobiDB-lite"/>
    </source>
</evidence>
<evidence type="ECO:0000313" key="4">
    <source>
        <dbReference type="Proteomes" id="UP000029558"/>
    </source>
</evidence>
<dbReference type="AlphaFoldDB" id="A0AAC8ZNC2"/>
<dbReference type="EMBL" id="CP012508">
    <property type="protein sequence ID" value="ALB21542.1"/>
    <property type="molecule type" value="Genomic_DNA"/>
</dbReference>
<feature type="compositionally biased region" description="Polar residues" evidence="2">
    <location>
        <begin position="308"/>
        <end position="320"/>
    </location>
</feature>
<organism evidence="3 4">
    <name type="scientific">Piscirickettsia salmonis</name>
    <dbReference type="NCBI Taxonomy" id="1238"/>
    <lineage>
        <taxon>Bacteria</taxon>
        <taxon>Pseudomonadati</taxon>
        <taxon>Pseudomonadota</taxon>
        <taxon>Gammaproteobacteria</taxon>
        <taxon>Thiotrichales</taxon>
        <taxon>Piscirickettsiaceae</taxon>
        <taxon>Piscirickettsia</taxon>
    </lineage>
</organism>
<feature type="region of interest" description="Disordered" evidence="2">
    <location>
        <begin position="308"/>
        <end position="345"/>
    </location>
</feature>
<proteinExistence type="predicted"/>
<dbReference type="Proteomes" id="UP000029558">
    <property type="component" value="Chromosome"/>
</dbReference>
<evidence type="ECO:0000313" key="3">
    <source>
        <dbReference type="EMBL" id="ALB21542.1"/>
    </source>
</evidence>
<feature type="coiled-coil region" evidence="1">
    <location>
        <begin position="183"/>
        <end position="217"/>
    </location>
</feature>
<accession>A0AAC8ZNC2</accession>
<keyword evidence="1" id="KW-0175">Coiled coil</keyword>
<reference evidence="3 4" key="1">
    <citation type="journal article" date="2014" name="Genome Announc.">
        <title>Comparative Genome Analysis of Two Isolates of the Fish Pathogen Piscirickettsia salmonis from Different Hosts Reveals Major Differences in Virulence-Associated Secretion Systems.</title>
        <authorList>
            <person name="Bohle H."/>
            <person name="Henriquez P."/>
            <person name="Grothusen H."/>
            <person name="Navas E."/>
            <person name="Sandoval A."/>
            <person name="Bustamante F."/>
            <person name="Bustos P."/>
            <person name="Mancilla M."/>
        </authorList>
    </citation>
    <scope>NUCLEOTIDE SEQUENCE [LARGE SCALE GENOMIC DNA]</scope>
    <source>
        <strain evidence="4">B1-32597</strain>
    </source>
</reference>
<gene>
    <name evidence="3" type="ORF">KU39_358</name>
</gene>
<feature type="region of interest" description="Disordered" evidence="2">
    <location>
        <begin position="1"/>
        <end position="40"/>
    </location>
</feature>
<sequence>MPKYKPTSPLGTKTPMFSQFSQSKDSPYYRPRQTTKEAGSTTPNLVFKQLQSNRPYFQKERAYLSISKAKKFNGPGNNAQRIIIPLDDDTPGVLKSHLTITSLFDHRSQDKDKPFKPLRCHLHYTATVKCKASGANKTVRVYCAYHQEDKPEFYLHDKSDHQLDPITKKALKKSAHVFMLPIIDQVNQHITKFEEKKQRLEEEIEKINSKLASATTLEIKLKLSLELCGLYENWLRHINSKDYRDVTHFWNSFLKKQDNYGFTVQTSRGNFTKNKRDRILERAFRKNRTDLHRSINILQNLISRQSQSLENHQTITSKPAKSQRKKARANKPDHGKNQQTRAKSPTLTAKDELEIILNRALNRRHTIDKLQDTLKAGDIPGFDQYLQAKIFANECILFDLDTESLIILCRQENSETLKSILISQKDALISGAKHHKNTLVMLIKTAIELGNVKLLVTLDRLGLNPDRILFENTRKSFMQHLISHVYEYDNEEFAVWLFTELYKQKMHFPHAQEKFKIDFLDTSLRVNALQCLVYSGFFKLALCLSQAGTIDKASSTRYKGERRQIAACGFLITAIVKEGISQEKLDLLVALASGHDIATSQHLISIYRGLYVSAIQNQGGNELEKLIRLIDTLAKLSVINIYKQDSAKILPFYMHPALAYQGIIQEYQHQLGHTRTMRNPHAISQYRVGEALGWLTMLKLAIHCTICHKSVQADDRARQARQLLQALSNLKKRNLSLEPLRTSLMLVDGVEVCFQPLRVFHPAHIMEVFAHKLLKLAEKSNCDNPAQIIDLIQQQVLTALEGTEFEALKNAKKHVTTVFSLIPPSQPMHASSPPQVREIPAAQPTVDETKPAEEGGNEATMLFFENQQATRKSTPATVMTSECS</sequence>
<name>A0AAC8ZNC2_PISSA</name>
<evidence type="ECO:0000256" key="1">
    <source>
        <dbReference type="SAM" id="Coils"/>
    </source>
</evidence>
<dbReference type="RefSeq" id="WP_144420605.1">
    <property type="nucleotide sequence ID" value="NZ_CP012508.1"/>
</dbReference>
<protein>
    <submittedName>
        <fullName evidence="3">Uncharacterized protein</fullName>
    </submittedName>
</protein>
<feature type="compositionally biased region" description="Polar residues" evidence="2">
    <location>
        <begin position="9"/>
        <end position="25"/>
    </location>
</feature>